<dbReference type="KEGG" id="kge:TQ33_1018"/>
<dbReference type="HOGENOM" id="CLU_1353128_0_0_6"/>
<accession>A0A0F6RCE3</accession>
<evidence type="ECO:0000313" key="2">
    <source>
        <dbReference type="EMBL" id="AKE51981.1"/>
    </source>
</evidence>
<name>A0A0F6RCE3_9GAMM</name>
<gene>
    <name evidence="2" type="ORF">TQ33_1018</name>
</gene>
<sequence length="202" mass="23288">MKTFFLLLLTFLALLSSKSTISRSTPAIWESFISSSELIVDGKVIKAEYGQSRFDEVESVKLWLQVSEIYTSNEQYSSLKTIEVITDWSVNQAEVGARGLFFLRKKDEVFYIFDPDVGYWEEQFRLIQDGASQFCDLDKFDRARVYNVPMLYLAGIPDEYWEPGYFADYTCANVEKGTPLGVFKKQIILKAENVKPQLKSIF</sequence>
<feature type="chain" id="PRO_5002508942" evidence="1">
    <location>
        <begin position="22"/>
        <end position="202"/>
    </location>
</feature>
<dbReference type="EMBL" id="CP010975">
    <property type="protein sequence ID" value="AKE51981.1"/>
    <property type="molecule type" value="Genomic_DNA"/>
</dbReference>
<proteinExistence type="predicted"/>
<evidence type="ECO:0000313" key="3">
    <source>
        <dbReference type="Proteomes" id="UP000034071"/>
    </source>
</evidence>
<keyword evidence="1" id="KW-0732">Signal</keyword>
<reference evidence="2 3" key="1">
    <citation type="submission" date="2015-02" db="EMBL/GenBank/DDBJ databases">
        <title>Complete genome sequence of Kangiella geojedonensis strain YCS-5T.</title>
        <authorList>
            <person name="Kim K.M."/>
        </authorList>
    </citation>
    <scope>NUCLEOTIDE SEQUENCE [LARGE SCALE GENOMIC DNA]</scope>
    <source>
        <strain evidence="2 3">YCS-5</strain>
    </source>
</reference>
<dbReference type="AlphaFoldDB" id="A0A0F6RCE3"/>
<organism evidence="2 3">
    <name type="scientific">Kangiella geojedonensis</name>
    <dbReference type="NCBI Taxonomy" id="914150"/>
    <lineage>
        <taxon>Bacteria</taxon>
        <taxon>Pseudomonadati</taxon>
        <taxon>Pseudomonadota</taxon>
        <taxon>Gammaproteobacteria</taxon>
        <taxon>Kangiellales</taxon>
        <taxon>Kangiellaceae</taxon>
        <taxon>Kangiella</taxon>
    </lineage>
</organism>
<keyword evidence="3" id="KW-1185">Reference proteome</keyword>
<dbReference type="Proteomes" id="UP000034071">
    <property type="component" value="Chromosome"/>
</dbReference>
<protein>
    <submittedName>
        <fullName evidence="2">Uncharacterized protein</fullName>
    </submittedName>
</protein>
<dbReference type="RefSeq" id="WP_046561102.1">
    <property type="nucleotide sequence ID" value="NZ_CP010975.1"/>
</dbReference>
<feature type="signal peptide" evidence="1">
    <location>
        <begin position="1"/>
        <end position="21"/>
    </location>
</feature>
<evidence type="ECO:0000256" key="1">
    <source>
        <dbReference type="SAM" id="SignalP"/>
    </source>
</evidence>